<evidence type="ECO:0000256" key="6">
    <source>
        <dbReference type="HAMAP-Rule" id="MF_01216"/>
    </source>
</evidence>
<reference evidence="8 9" key="1">
    <citation type="submission" date="2018-02" db="EMBL/GenBank/DDBJ databases">
        <authorList>
            <person name="Moore K."/>
            <person name="Momper L."/>
        </authorList>
    </citation>
    <scope>NUCLEOTIDE SEQUENCE [LARGE SCALE GENOMIC DNA]</scope>
    <source>
        <strain evidence="8 9">CCALA 015</strain>
    </source>
</reference>
<evidence type="ECO:0000256" key="3">
    <source>
        <dbReference type="ARBA" id="ARBA00023002"/>
    </source>
</evidence>
<keyword evidence="2 6" id="KW-0288">FMN</keyword>
<comment type="function">
    <text evidence="6">Also exhibits azoreductase activity. Catalyzes the reductive cleavage of the azo bond in aromatic azo compounds to the corresponding amines.</text>
</comment>
<evidence type="ECO:0000256" key="4">
    <source>
        <dbReference type="ARBA" id="ARBA00023027"/>
    </source>
</evidence>
<dbReference type="EC" id="1.6.5.-" evidence="6"/>
<evidence type="ECO:0000256" key="1">
    <source>
        <dbReference type="ARBA" id="ARBA00022630"/>
    </source>
</evidence>
<dbReference type="PANTHER" id="PTHR43741">
    <property type="entry name" value="FMN-DEPENDENT NADH-AZOREDUCTASE 1"/>
    <property type="match status" value="1"/>
</dbReference>
<evidence type="ECO:0000256" key="5">
    <source>
        <dbReference type="ARBA" id="ARBA00048542"/>
    </source>
</evidence>
<comment type="catalytic activity">
    <reaction evidence="6">
        <text>2 a quinone + NADH + H(+) = 2 a 1,4-benzosemiquinone + NAD(+)</text>
        <dbReference type="Rhea" id="RHEA:65952"/>
        <dbReference type="ChEBI" id="CHEBI:15378"/>
        <dbReference type="ChEBI" id="CHEBI:57540"/>
        <dbReference type="ChEBI" id="CHEBI:57945"/>
        <dbReference type="ChEBI" id="CHEBI:132124"/>
        <dbReference type="ChEBI" id="CHEBI:134225"/>
    </reaction>
</comment>
<dbReference type="Pfam" id="PF02525">
    <property type="entry name" value="Flavodoxin_2"/>
    <property type="match status" value="1"/>
</dbReference>
<keyword evidence="1 6" id="KW-0285">Flavoprotein</keyword>
<comment type="function">
    <text evidence="6">Quinone reductase that provides resistance to thiol-specific stress caused by electrophilic quinones.</text>
</comment>
<sequence>MANILHVDSSPRSERSRSRRLAREFMDAWLNSHPDDAVTYRDLRLTPVPHLTEEWIAADFTPPEALTGDMAELLAFSDELVNEFLAADHCVFSVPMHNFGMPSNFKAYIDQVVRVGRTFRLENGQYSGLAEGKKVLFITTRGVEYGPGSPFEGWDCLEPGLRYAFRFMGVMDLQFIHATGLDLGDDAERRGLDTAQTRLRELVSSW</sequence>
<dbReference type="PANTHER" id="PTHR43741:SF2">
    <property type="entry name" value="FMN-DEPENDENT NADH:QUINONE OXIDOREDUCTASE"/>
    <property type="match status" value="1"/>
</dbReference>
<dbReference type="InterPro" id="IPR023048">
    <property type="entry name" value="NADH:quinone_OxRdtase_FMN_depd"/>
</dbReference>
<dbReference type="HAMAP" id="MF_01216">
    <property type="entry name" value="Azoreductase_type1"/>
    <property type="match status" value="1"/>
</dbReference>
<proteinExistence type="inferred from homology"/>
<dbReference type="InterPro" id="IPR003680">
    <property type="entry name" value="Flavodoxin_fold"/>
</dbReference>
<dbReference type="InterPro" id="IPR050104">
    <property type="entry name" value="FMN-dep_NADH:Q_OxRdtase_AzoR1"/>
</dbReference>
<protein>
    <recommendedName>
        <fullName evidence="6">FMN dependent NADH:quinone oxidoreductase</fullName>
        <ecNumber evidence="6">1.6.5.-</ecNumber>
    </recommendedName>
    <alternativeName>
        <fullName evidence="6">Azo-dye reductase</fullName>
    </alternativeName>
    <alternativeName>
        <fullName evidence="6">FMN-dependent NADH-azo compound oxidoreductase</fullName>
    </alternativeName>
    <alternativeName>
        <fullName evidence="6">FMN-dependent NADH-azoreductase</fullName>
        <ecNumber evidence="6">1.7.1.17</ecNumber>
    </alternativeName>
</protein>
<dbReference type="Proteomes" id="UP000238218">
    <property type="component" value="Unassembled WGS sequence"/>
</dbReference>
<evidence type="ECO:0000256" key="2">
    <source>
        <dbReference type="ARBA" id="ARBA00022643"/>
    </source>
</evidence>
<comment type="caution">
    <text evidence="6">Lacks conserved residue(s) required for the propagation of feature annotation.</text>
</comment>
<name>A0ABX5F5R5_9CHRO</name>
<dbReference type="SUPFAM" id="SSF52218">
    <property type="entry name" value="Flavoproteins"/>
    <property type="match status" value="1"/>
</dbReference>
<keyword evidence="3 6" id="KW-0560">Oxidoreductase</keyword>
<comment type="similarity">
    <text evidence="6">Belongs to the azoreductase type 1 family.</text>
</comment>
<dbReference type="EC" id="1.7.1.17" evidence="6"/>
<dbReference type="Gene3D" id="3.40.50.360">
    <property type="match status" value="1"/>
</dbReference>
<organism evidence="8 9">
    <name type="scientific">Aphanothece cf. minutissima CCALA 015</name>
    <dbReference type="NCBI Taxonomy" id="2107695"/>
    <lineage>
        <taxon>Bacteria</taxon>
        <taxon>Bacillati</taxon>
        <taxon>Cyanobacteriota</taxon>
        <taxon>Cyanophyceae</taxon>
        <taxon>Oscillatoriophycideae</taxon>
        <taxon>Chroococcales</taxon>
        <taxon>Aphanothecaceae</taxon>
        <taxon>Aphanothece</taxon>
    </lineage>
</organism>
<dbReference type="EMBL" id="PVWP01000008">
    <property type="protein sequence ID" value="PSB36815.1"/>
    <property type="molecule type" value="Genomic_DNA"/>
</dbReference>
<comment type="catalytic activity">
    <reaction evidence="5">
        <text>N,N-dimethyl-1,4-phenylenediamine + anthranilate + 2 NAD(+) = 2-(4-dimethylaminophenyl)diazenylbenzoate + 2 NADH + 2 H(+)</text>
        <dbReference type="Rhea" id="RHEA:55872"/>
        <dbReference type="ChEBI" id="CHEBI:15378"/>
        <dbReference type="ChEBI" id="CHEBI:15783"/>
        <dbReference type="ChEBI" id="CHEBI:16567"/>
        <dbReference type="ChEBI" id="CHEBI:57540"/>
        <dbReference type="ChEBI" id="CHEBI:57945"/>
        <dbReference type="ChEBI" id="CHEBI:71579"/>
        <dbReference type="EC" id="1.7.1.17"/>
    </reaction>
    <physiologicalReaction direction="right-to-left" evidence="5">
        <dbReference type="Rhea" id="RHEA:55874"/>
    </physiologicalReaction>
</comment>
<dbReference type="InterPro" id="IPR029039">
    <property type="entry name" value="Flavoprotein-like_sf"/>
</dbReference>
<evidence type="ECO:0000259" key="7">
    <source>
        <dbReference type="Pfam" id="PF02525"/>
    </source>
</evidence>
<gene>
    <name evidence="6" type="primary">azoR</name>
    <name evidence="8" type="ORF">C7B81_12560</name>
</gene>
<feature type="binding site" evidence="6">
    <location>
        <position position="10"/>
    </location>
    <ligand>
        <name>FMN</name>
        <dbReference type="ChEBI" id="CHEBI:58210"/>
    </ligand>
</feature>
<comment type="subunit">
    <text evidence="6">Homodimer.</text>
</comment>
<feature type="binding site" evidence="6">
    <location>
        <begin position="16"/>
        <end position="18"/>
    </location>
    <ligand>
        <name>FMN</name>
        <dbReference type="ChEBI" id="CHEBI:58210"/>
    </ligand>
</feature>
<comment type="cofactor">
    <cofactor evidence="6">
        <name>FMN</name>
        <dbReference type="ChEBI" id="CHEBI:58210"/>
    </cofactor>
    <text evidence="6">Binds 1 FMN per subunit.</text>
</comment>
<evidence type="ECO:0000313" key="8">
    <source>
        <dbReference type="EMBL" id="PSB36815.1"/>
    </source>
</evidence>
<feature type="domain" description="Flavodoxin-like fold" evidence="7">
    <location>
        <begin position="3"/>
        <end position="201"/>
    </location>
</feature>
<keyword evidence="4 6" id="KW-0520">NAD</keyword>
<evidence type="ECO:0000313" key="9">
    <source>
        <dbReference type="Proteomes" id="UP000238218"/>
    </source>
</evidence>
<reference evidence="8 9" key="2">
    <citation type="submission" date="2018-03" db="EMBL/GenBank/DDBJ databases">
        <title>The ancient ancestry and fast evolution of plastids.</title>
        <authorList>
            <person name="Moore K.R."/>
            <person name="Magnabosco C."/>
            <person name="Momper L."/>
            <person name="Gold D.A."/>
            <person name="Bosak T."/>
            <person name="Fournier G.P."/>
        </authorList>
    </citation>
    <scope>NUCLEOTIDE SEQUENCE [LARGE SCALE GENOMIC DNA]</scope>
    <source>
        <strain evidence="8 9">CCALA 015</strain>
    </source>
</reference>
<comment type="caution">
    <text evidence="8">The sequence shown here is derived from an EMBL/GenBank/DDBJ whole genome shotgun (WGS) entry which is preliminary data.</text>
</comment>
<accession>A0ABX5F5R5</accession>
<keyword evidence="9" id="KW-1185">Reference proteome</keyword>